<dbReference type="InterPro" id="IPR036388">
    <property type="entry name" value="WH-like_DNA-bd_sf"/>
</dbReference>
<evidence type="ECO:0000313" key="2">
    <source>
        <dbReference type="Proteomes" id="UP000274271"/>
    </source>
</evidence>
<dbReference type="Pfam" id="PF04255">
    <property type="entry name" value="DUF433"/>
    <property type="match status" value="1"/>
</dbReference>
<dbReference type="Gene3D" id="1.10.10.10">
    <property type="entry name" value="Winged helix-like DNA-binding domain superfamily/Winged helix DNA-binding domain"/>
    <property type="match status" value="1"/>
</dbReference>
<dbReference type="SUPFAM" id="SSF46689">
    <property type="entry name" value="Homeodomain-like"/>
    <property type="match status" value="1"/>
</dbReference>
<dbReference type="OrthoDB" id="1494556at2"/>
<proteinExistence type="predicted"/>
<dbReference type="PANTHER" id="PTHR34849:SF3">
    <property type="entry name" value="SSR2962 PROTEIN"/>
    <property type="match status" value="1"/>
</dbReference>
<protein>
    <submittedName>
        <fullName evidence="1">DUF433 domain-containing protein</fullName>
    </submittedName>
</protein>
<reference evidence="1 2" key="1">
    <citation type="submission" date="2018-11" db="EMBL/GenBank/DDBJ databases">
        <authorList>
            <person name="Zhou Z."/>
            <person name="Wang G."/>
        </authorList>
    </citation>
    <scope>NUCLEOTIDE SEQUENCE [LARGE SCALE GENOMIC DNA]</scope>
    <source>
        <strain evidence="1 2">KCTC42998</strain>
    </source>
</reference>
<accession>A0A3P1CFX4</accession>
<gene>
    <name evidence="1" type="ORF">EHT87_25290</name>
</gene>
<keyword evidence="2" id="KW-1185">Reference proteome</keyword>
<organism evidence="1 2">
    <name type="scientific">Larkinella knui</name>
    <dbReference type="NCBI Taxonomy" id="2025310"/>
    <lineage>
        <taxon>Bacteria</taxon>
        <taxon>Pseudomonadati</taxon>
        <taxon>Bacteroidota</taxon>
        <taxon>Cytophagia</taxon>
        <taxon>Cytophagales</taxon>
        <taxon>Spirosomataceae</taxon>
        <taxon>Larkinella</taxon>
    </lineage>
</organism>
<dbReference type="PANTHER" id="PTHR34849">
    <property type="entry name" value="SSL5025 PROTEIN"/>
    <property type="match status" value="1"/>
</dbReference>
<dbReference type="Proteomes" id="UP000274271">
    <property type="component" value="Unassembled WGS sequence"/>
</dbReference>
<dbReference type="InterPro" id="IPR007367">
    <property type="entry name" value="DUF433"/>
</dbReference>
<evidence type="ECO:0000313" key="1">
    <source>
        <dbReference type="EMBL" id="RRB11784.1"/>
    </source>
</evidence>
<comment type="caution">
    <text evidence="1">The sequence shown here is derived from an EMBL/GenBank/DDBJ whole genome shotgun (WGS) entry which is preliminary data.</text>
</comment>
<dbReference type="AlphaFoldDB" id="A0A3P1CFX4"/>
<dbReference type="RefSeq" id="WP_124909457.1">
    <property type="nucleotide sequence ID" value="NZ_RQJP01000005.1"/>
</dbReference>
<dbReference type="EMBL" id="RQJP01000005">
    <property type="protein sequence ID" value="RRB11784.1"/>
    <property type="molecule type" value="Genomic_DNA"/>
</dbReference>
<dbReference type="InterPro" id="IPR009057">
    <property type="entry name" value="Homeodomain-like_sf"/>
</dbReference>
<sequence length="79" mass="8827">MEDLLKRITINPMVSRGKPTIRNMRFTVAQMLELLASGMTEEEILQDYAYIEKADIQACLLYASRMANAGSITVFPTAA</sequence>
<name>A0A3P1CFX4_9BACT</name>